<evidence type="ECO:0000313" key="7">
    <source>
        <dbReference type="Proteomes" id="UP000364291"/>
    </source>
</evidence>
<evidence type="ECO:0000259" key="3">
    <source>
        <dbReference type="Pfam" id="PF22255"/>
    </source>
</evidence>
<dbReference type="Pfam" id="PF21683">
    <property type="entry name" value="GpP-like_1st"/>
    <property type="match status" value="1"/>
</dbReference>
<dbReference type="InterPro" id="IPR049354">
    <property type="entry name" value="GpP-like_N"/>
</dbReference>
<dbReference type="Proteomes" id="UP000270216">
    <property type="component" value="Unassembled WGS sequence"/>
</dbReference>
<dbReference type="InterPro" id="IPR053982">
    <property type="entry name" value="Gp44/GpP-like_C"/>
</dbReference>
<keyword evidence="6" id="KW-1185">Reference proteome</keyword>
<organism evidence="5 7">
    <name type="scientific">Pandoraea apista</name>
    <dbReference type="NCBI Taxonomy" id="93218"/>
    <lineage>
        <taxon>Bacteria</taxon>
        <taxon>Pseudomonadati</taxon>
        <taxon>Pseudomonadota</taxon>
        <taxon>Betaproteobacteria</taxon>
        <taxon>Burkholderiales</taxon>
        <taxon>Burkholderiaceae</taxon>
        <taxon>Pandoraea</taxon>
    </lineage>
</organism>
<dbReference type="PIRSF" id="PIRSF004440">
    <property type="entry name" value="GpP"/>
    <property type="match status" value="1"/>
</dbReference>
<evidence type="ECO:0000259" key="2">
    <source>
        <dbReference type="Pfam" id="PF21929"/>
    </source>
</evidence>
<evidence type="ECO:0000313" key="6">
    <source>
        <dbReference type="Proteomes" id="UP000270216"/>
    </source>
</evidence>
<dbReference type="Pfam" id="PF21929">
    <property type="entry name" value="GpP_4th"/>
    <property type="match status" value="1"/>
</dbReference>
<protein>
    <submittedName>
        <fullName evidence="5">Mu P family protein</fullName>
    </submittedName>
</protein>
<evidence type="ECO:0000259" key="1">
    <source>
        <dbReference type="Pfam" id="PF21683"/>
    </source>
</evidence>
<name>A0A5E5PD98_9BURK</name>
<evidence type="ECO:0000313" key="4">
    <source>
        <dbReference type="EMBL" id="RSK77121.1"/>
    </source>
</evidence>
<dbReference type="InterPro" id="IPR053981">
    <property type="entry name" value="Gp44/GpP-like_2nd"/>
</dbReference>
<dbReference type="SUPFAM" id="SSF69279">
    <property type="entry name" value="Phage tail proteins"/>
    <property type="match status" value="2"/>
</dbReference>
<dbReference type="EMBL" id="RWHX01000042">
    <property type="protein sequence ID" value="RSK77121.1"/>
    <property type="molecule type" value="Genomic_DNA"/>
</dbReference>
<feature type="domain" description="Baseplate hub protein gp44/GpP-like C-terminal" evidence="2">
    <location>
        <begin position="257"/>
        <end position="345"/>
    </location>
</feature>
<sequence length="363" mass="40147">MATENIALSINRMRLSGWTRLRVTQGIERCPSDFELEMTEIFPGQAQDIIVNPGESCVLELNGKPVVTGFVDRVVPSISAEGHEIRVTGRGQCQDLVDCAAVWPNYQMSNVTAYSMAQQLAEKYSVTVKCDVDDLLVIPQINILPGESTFDIVERTARYSALLVYEGADGSLVLARSGTEAMASGVQEGINLEAATVERSMDRRFSEIVVMLTGTNNMQDLSSINDPHFIAKDPNVPRFRRRVVIAECGELGWEVGKKRGLWEVARRRGRAETVHLTVDNWHDVAGNLWEPNKLIDVLIPSLKVAGDQAGTVPVRYLIAEVTFTLDESGTHANLTLMPPEAFEPEPILLYPQYGDLVDTVFGR</sequence>
<feature type="domain" description="Baseplate hub protein gp44/GpP-like second" evidence="3">
    <location>
        <begin position="93"/>
        <end position="176"/>
    </location>
</feature>
<dbReference type="Gene3D" id="3.30.1920.10">
    <property type="entry name" value="Baseplate protein-like domains - 2 layer sandwich fold"/>
    <property type="match status" value="1"/>
</dbReference>
<dbReference type="Gene3D" id="3.55.50.10">
    <property type="entry name" value="Baseplate protein-like domains"/>
    <property type="match status" value="1"/>
</dbReference>
<accession>A0A5E5PD98</accession>
<evidence type="ECO:0000313" key="5">
    <source>
        <dbReference type="EMBL" id="VVG74105.1"/>
    </source>
</evidence>
<dbReference type="InterPro" id="IPR023399">
    <property type="entry name" value="Baseplate-like_2-layer_sand"/>
</dbReference>
<reference evidence="5 7" key="2">
    <citation type="submission" date="2019-08" db="EMBL/GenBank/DDBJ databases">
        <authorList>
            <person name="Peeters C."/>
        </authorList>
    </citation>
    <scope>NUCLEOTIDE SEQUENCE [LARGE SCALE GENOMIC DNA]</scope>
    <source>
        <strain evidence="5 7">LMG 18089</strain>
    </source>
</reference>
<dbReference type="RefSeq" id="WP_094068512.1">
    <property type="nucleotide sequence ID" value="NZ_CABPSX010000015.1"/>
</dbReference>
<dbReference type="AlphaFoldDB" id="A0A5E5PD98"/>
<proteinExistence type="predicted"/>
<gene>
    <name evidence="4" type="ORF">EJE83_19625</name>
    <name evidence="5" type="ORF">PAP18089_05117</name>
</gene>
<dbReference type="OrthoDB" id="9016931at2"/>
<reference evidence="4 6" key="1">
    <citation type="submission" date="2018-12" db="EMBL/GenBank/DDBJ databases">
        <title>Whole genome sequence of a Pandoraea apista isolate from a patient with cystic fibrosis.</title>
        <authorList>
            <person name="Kenna D.T."/>
            <person name="Turton J.F."/>
        </authorList>
    </citation>
    <scope>NUCLEOTIDE SEQUENCE [LARGE SCALE GENOMIC DNA]</scope>
    <source>
        <strain evidence="4 6">Pa13324</strain>
    </source>
</reference>
<dbReference type="Gene3D" id="2.30.300.10">
    <property type="entry name" value="Baseplate protein-like domain - beta roll fold"/>
    <property type="match status" value="1"/>
</dbReference>
<feature type="domain" description="Baseplate hub protein gp44-like N-terminal" evidence="1">
    <location>
        <begin position="6"/>
        <end position="90"/>
    </location>
</feature>
<dbReference type="EMBL" id="CABPSX010000015">
    <property type="protein sequence ID" value="VVG74105.1"/>
    <property type="molecule type" value="Genomic_DNA"/>
</dbReference>
<dbReference type="Pfam" id="PF22255">
    <property type="entry name" value="Gp44-like_2nd"/>
    <property type="match status" value="1"/>
</dbReference>
<dbReference type="InterPro" id="IPR026276">
    <property type="entry name" value="Baseplate_GpP"/>
</dbReference>
<dbReference type="Proteomes" id="UP000364291">
    <property type="component" value="Unassembled WGS sequence"/>
</dbReference>